<accession>A0A9P7JGV5</accession>
<evidence type="ECO:0000313" key="2">
    <source>
        <dbReference type="EMBL" id="KAG1821695.1"/>
    </source>
</evidence>
<dbReference type="Proteomes" id="UP000807769">
    <property type="component" value="Unassembled WGS sequence"/>
</dbReference>
<name>A0A9P7JGV5_9AGAM</name>
<dbReference type="AlphaFoldDB" id="A0A9P7JGV5"/>
<dbReference type="GeneID" id="64626548"/>
<keyword evidence="3" id="KW-1185">Reference proteome</keyword>
<sequence>MVSAPTHTINPTVNSTSTTNIGSHPLPEKGLDIPNLLVWCTDGSYAPKKDSWKYIVQHWTEADPGCGLHVALGDWLAEWLREKNRAIFSSKYHQCTMIALEFLYQYQANESAFLAAYPEHTEGHTALFNAIKHAKKSHGKIIPCK</sequence>
<gene>
    <name evidence="2" type="ORF">BJ212DRAFT_1297035</name>
</gene>
<protein>
    <submittedName>
        <fullName evidence="2">Uncharacterized protein</fullName>
    </submittedName>
</protein>
<dbReference type="OrthoDB" id="2658193at2759"/>
<feature type="compositionally biased region" description="Polar residues" evidence="1">
    <location>
        <begin position="1"/>
        <end position="22"/>
    </location>
</feature>
<dbReference type="EMBL" id="JABBWG010000006">
    <property type="protein sequence ID" value="KAG1821695.1"/>
    <property type="molecule type" value="Genomic_DNA"/>
</dbReference>
<comment type="caution">
    <text evidence="2">The sequence shown here is derived from an EMBL/GenBank/DDBJ whole genome shotgun (WGS) entry which is preliminary data.</text>
</comment>
<organism evidence="2 3">
    <name type="scientific">Suillus subaureus</name>
    <dbReference type="NCBI Taxonomy" id="48587"/>
    <lineage>
        <taxon>Eukaryota</taxon>
        <taxon>Fungi</taxon>
        <taxon>Dikarya</taxon>
        <taxon>Basidiomycota</taxon>
        <taxon>Agaricomycotina</taxon>
        <taxon>Agaricomycetes</taxon>
        <taxon>Agaricomycetidae</taxon>
        <taxon>Boletales</taxon>
        <taxon>Suillineae</taxon>
        <taxon>Suillaceae</taxon>
        <taxon>Suillus</taxon>
    </lineage>
</organism>
<evidence type="ECO:0000256" key="1">
    <source>
        <dbReference type="SAM" id="MobiDB-lite"/>
    </source>
</evidence>
<reference evidence="2" key="1">
    <citation type="journal article" date="2020" name="New Phytol.">
        <title>Comparative genomics reveals dynamic genome evolution in host specialist ectomycorrhizal fungi.</title>
        <authorList>
            <person name="Lofgren L.A."/>
            <person name="Nguyen N.H."/>
            <person name="Vilgalys R."/>
            <person name="Ruytinx J."/>
            <person name="Liao H.L."/>
            <person name="Branco S."/>
            <person name="Kuo A."/>
            <person name="LaButti K."/>
            <person name="Lipzen A."/>
            <person name="Andreopoulos W."/>
            <person name="Pangilinan J."/>
            <person name="Riley R."/>
            <person name="Hundley H."/>
            <person name="Na H."/>
            <person name="Barry K."/>
            <person name="Grigoriev I.V."/>
            <person name="Stajich J.E."/>
            <person name="Kennedy P.G."/>
        </authorList>
    </citation>
    <scope>NUCLEOTIDE SEQUENCE</scope>
    <source>
        <strain evidence="2">MN1</strain>
    </source>
</reference>
<proteinExistence type="predicted"/>
<dbReference type="RefSeq" id="XP_041196435.1">
    <property type="nucleotide sequence ID" value="XM_041332531.1"/>
</dbReference>
<feature type="region of interest" description="Disordered" evidence="1">
    <location>
        <begin position="1"/>
        <end position="26"/>
    </location>
</feature>
<evidence type="ECO:0000313" key="3">
    <source>
        <dbReference type="Proteomes" id="UP000807769"/>
    </source>
</evidence>